<sequence>MSDDFATEAFALLGVGLGVIALRTYARISAVGVRHLQADDYLMLLVACTYSAETALAYSVGAYWQGLANNGMTDEQRRNLDPNSEEYRIRVNGSKTQIAGWITYSCLVLWPAKAAMCTFFLRLTEGLHNFQKRIYGGFALIVVTWLTVLFSIIFSCFPTHKNWQIYPDPGNTCQPAISKVNILVTVVLNVLTDLYLMSIPIPMLWFSKLPLRKKLGLIVLFSGGILVTMAGILRCVLIISDPVNGASQAGSWAVRETFVAVVTTNVPMIFPLIRRWFSPIFGTVVSTLPLSNTNNKYGSKGPNLPQPGSIKLDDVPDSKNRKKGRQPFSQYPITEITGTGSEEHLNQPRSIPPMPTSGGISKNVEITIEESKRDSRRELDNRSEDSLERGDAYFTVDVNGGGDRGNGMMPGTSRRESFKAPGKRKNGRY</sequence>
<dbReference type="PANTHER" id="PTHR33048">
    <property type="entry name" value="PTH11-LIKE INTEGRAL MEMBRANE PROTEIN (AFU_ORTHOLOGUE AFUA_5G11245)"/>
    <property type="match status" value="1"/>
</dbReference>
<evidence type="ECO:0000313" key="10">
    <source>
        <dbReference type="Proteomes" id="UP000434172"/>
    </source>
</evidence>
<dbReference type="AlphaFoldDB" id="A0A8H3W295"/>
<dbReference type="InterPro" id="IPR052337">
    <property type="entry name" value="SAT4-like"/>
</dbReference>
<keyword evidence="3 7" id="KW-1133">Transmembrane helix</keyword>
<evidence type="ECO:0000256" key="5">
    <source>
        <dbReference type="ARBA" id="ARBA00038359"/>
    </source>
</evidence>
<organism evidence="9 10">
    <name type="scientific">Colletotrichum asianum</name>
    <dbReference type="NCBI Taxonomy" id="702518"/>
    <lineage>
        <taxon>Eukaryota</taxon>
        <taxon>Fungi</taxon>
        <taxon>Dikarya</taxon>
        <taxon>Ascomycota</taxon>
        <taxon>Pezizomycotina</taxon>
        <taxon>Sordariomycetes</taxon>
        <taxon>Hypocreomycetidae</taxon>
        <taxon>Glomerellales</taxon>
        <taxon>Glomerellaceae</taxon>
        <taxon>Colletotrichum</taxon>
        <taxon>Colletotrichum gloeosporioides species complex</taxon>
    </lineage>
</organism>
<evidence type="ECO:0000256" key="1">
    <source>
        <dbReference type="ARBA" id="ARBA00004141"/>
    </source>
</evidence>
<keyword evidence="2 7" id="KW-0812">Transmembrane</keyword>
<feature type="transmembrane region" description="Helical" evidence="7">
    <location>
        <begin position="42"/>
        <end position="64"/>
    </location>
</feature>
<feature type="region of interest" description="Disordered" evidence="6">
    <location>
        <begin position="296"/>
        <end position="429"/>
    </location>
</feature>
<evidence type="ECO:0000256" key="7">
    <source>
        <dbReference type="SAM" id="Phobius"/>
    </source>
</evidence>
<feature type="transmembrane region" description="Helical" evidence="7">
    <location>
        <begin position="252"/>
        <end position="273"/>
    </location>
</feature>
<dbReference type="InterPro" id="IPR049326">
    <property type="entry name" value="Rhodopsin_dom_fungi"/>
</dbReference>
<feature type="domain" description="Rhodopsin" evidence="8">
    <location>
        <begin position="22"/>
        <end position="275"/>
    </location>
</feature>
<feature type="transmembrane region" description="Helical" evidence="7">
    <location>
        <begin position="6"/>
        <end position="22"/>
    </location>
</feature>
<dbReference type="GO" id="GO:0016020">
    <property type="term" value="C:membrane"/>
    <property type="evidence" value="ECO:0007669"/>
    <property type="project" value="UniProtKB-SubCell"/>
</dbReference>
<comment type="caution">
    <text evidence="9">The sequence shown here is derived from an EMBL/GenBank/DDBJ whole genome shotgun (WGS) entry which is preliminary data.</text>
</comment>
<feature type="transmembrane region" description="Helical" evidence="7">
    <location>
        <begin position="180"/>
        <end position="205"/>
    </location>
</feature>
<keyword evidence="4 7" id="KW-0472">Membrane</keyword>
<feature type="compositionally biased region" description="Basic and acidic residues" evidence="6">
    <location>
        <begin position="369"/>
        <end position="391"/>
    </location>
</feature>
<feature type="compositionally biased region" description="Polar residues" evidence="6">
    <location>
        <begin position="327"/>
        <end position="340"/>
    </location>
</feature>
<proteinExistence type="inferred from homology"/>
<comment type="subcellular location">
    <subcellularLocation>
        <location evidence="1">Membrane</location>
        <topology evidence="1">Multi-pass membrane protein</topology>
    </subcellularLocation>
</comment>
<evidence type="ECO:0000256" key="2">
    <source>
        <dbReference type="ARBA" id="ARBA00022692"/>
    </source>
</evidence>
<dbReference type="PANTHER" id="PTHR33048:SF2">
    <property type="entry name" value="SRPK"/>
    <property type="match status" value="1"/>
</dbReference>
<evidence type="ECO:0000256" key="3">
    <source>
        <dbReference type="ARBA" id="ARBA00022989"/>
    </source>
</evidence>
<feature type="transmembrane region" description="Helical" evidence="7">
    <location>
        <begin position="217"/>
        <end position="240"/>
    </location>
</feature>
<protein>
    <recommendedName>
        <fullName evidence="8">Rhodopsin domain-containing protein</fullName>
    </recommendedName>
</protein>
<name>A0A8H3W295_9PEZI</name>
<feature type="transmembrane region" description="Helical" evidence="7">
    <location>
        <begin position="101"/>
        <end position="123"/>
    </location>
</feature>
<gene>
    <name evidence="9" type="ORF">GQ607_015824</name>
</gene>
<dbReference type="OrthoDB" id="2988756at2759"/>
<accession>A0A8H3W295</accession>
<comment type="similarity">
    <text evidence="5">Belongs to the SAT4 family.</text>
</comment>
<reference evidence="9 10" key="1">
    <citation type="submission" date="2019-12" db="EMBL/GenBank/DDBJ databases">
        <title>A genome sequence resource for the geographically widespread anthracnose pathogen Colletotrichum asianum.</title>
        <authorList>
            <person name="Meng Y."/>
        </authorList>
    </citation>
    <scope>NUCLEOTIDE SEQUENCE [LARGE SCALE GENOMIC DNA]</scope>
    <source>
        <strain evidence="9 10">ICMP 18580</strain>
    </source>
</reference>
<dbReference type="EMBL" id="WOWK01000142">
    <property type="protein sequence ID" value="KAF0316938.1"/>
    <property type="molecule type" value="Genomic_DNA"/>
</dbReference>
<evidence type="ECO:0000256" key="6">
    <source>
        <dbReference type="SAM" id="MobiDB-lite"/>
    </source>
</evidence>
<feature type="transmembrane region" description="Helical" evidence="7">
    <location>
        <begin position="135"/>
        <end position="160"/>
    </location>
</feature>
<keyword evidence="10" id="KW-1185">Reference proteome</keyword>
<dbReference type="Proteomes" id="UP000434172">
    <property type="component" value="Unassembled WGS sequence"/>
</dbReference>
<dbReference type="Pfam" id="PF20684">
    <property type="entry name" value="Fung_rhodopsin"/>
    <property type="match status" value="1"/>
</dbReference>
<evidence type="ECO:0000313" key="9">
    <source>
        <dbReference type="EMBL" id="KAF0316938.1"/>
    </source>
</evidence>
<evidence type="ECO:0000256" key="4">
    <source>
        <dbReference type="ARBA" id="ARBA00023136"/>
    </source>
</evidence>
<evidence type="ECO:0000259" key="8">
    <source>
        <dbReference type="Pfam" id="PF20684"/>
    </source>
</evidence>